<protein>
    <submittedName>
        <fullName evidence="6">FMN binding</fullName>
    </submittedName>
</protein>
<dbReference type="Gene3D" id="3.20.20.70">
    <property type="entry name" value="Aldolase class I"/>
    <property type="match status" value="1"/>
</dbReference>
<evidence type="ECO:0000256" key="4">
    <source>
        <dbReference type="ARBA" id="ARBA00023002"/>
    </source>
</evidence>
<reference evidence="6 7" key="1">
    <citation type="journal article" date="2017" name="BMC Genomics">
        <title>Chromosome level assembly and secondary metabolite potential of the parasitic fungus Cordyceps militaris.</title>
        <authorList>
            <person name="Kramer G.J."/>
            <person name="Nodwell J.R."/>
        </authorList>
    </citation>
    <scope>NUCLEOTIDE SEQUENCE [LARGE SCALE GENOMIC DNA]</scope>
    <source>
        <strain evidence="6 7">ATCC 34164</strain>
    </source>
</reference>
<keyword evidence="4" id="KW-0560">Oxidoreductase</keyword>
<name>A0A2H4S7S1_CORMI</name>
<dbReference type="InterPro" id="IPR001155">
    <property type="entry name" value="OxRdtase_FMN_N"/>
</dbReference>
<sequence length="428" mass="45082">MAQTHTLQLEIAKPITLPCGLTLPNRLVKTAMAEGWADKNRLPHAGLVETYRLWADGGWGLILTGNVHIDAAYLGTPDDCAVHDGLSASSHVAAWAPWAAAASSRGTPAILQLNHPGRQSTLGAGSRAYMAQTVAPSAVPVNMGGGLIARAAAALVFGRPRALTEPDIDDIVARFAAAARMASQAGFAGVQIHAAHGYLLAQFMSSKTNTRTDRYGGSAKNRASIVVDVIRAVRAEVPSSFCVGLKMNSVDHQSAGELGDCLEQLRDIVDAGVDFLEISGGNYEDPLNMISTTAATQAKVSPSTAAREAFFLEFAKHVRKAFPDTHLMVTGGFRSRLGLEHAVASGACDMVGVGRPSVIDPKLPQTVVFNESIADEDATLATKNFSQSWLAWMLGVKGLAAGTETLGYVSAIHKMVAAAGEKVPESRF</sequence>
<evidence type="ECO:0000256" key="2">
    <source>
        <dbReference type="ARBA" id="ARBA00022630"/>
    </source>
</evidence>
<accession>A0A2H4S7S1</accession>
<dbReference type="InterPro" id="IPR013785">
    <property type="entry name" value="Aldolase_TIM"/>
</dbReference>
<proteinExistence type="inferred from homology"/>
<dbReference type="OrthoDB" id="1663137at2759"/>
<evidence type="ECO:0000313" key="6">
    <source>
        <dbReference type="EMBL" id="ATY59161.1"/>
    </source>
</evidence>
<dbReference type="PANTHER" id="PTHR43656:SF2">
    <property type="entry name" value="BINDING OXIDOREDUCTASE, PUTATIVE (AFU_ORTHOLOGUE AFUA_2G08260)-RELATED"/>
    <property type="match status" value="1"/>
</dbReference>
<organism evidence="6 7">
    <name type="scientific">Cordyceps militaris</name>
    <name type="common">Caterpillar fungus</name>
    <name type="synonym">Clavaria militaris</name>
    <dbReference type="NCBI Taxonomy" id="73501"/>
    <lineage>
        <taxon>Eukaryota</taxon>
        <taxon>Fungi</taxon>
        <taxon>Dikarya</taxon>
        <taxon>Ascomycota</taxon>
        <taxon>Pezizomycotina</taxon>
        <taxon>Sordariomycetes</taxon>
        <taxon>Hypocreomycetidae</taxon>
        <taxon>Hypocreales</taxon>
        <taxon>Cordycipitaceae</taxon>
        <taxon>Cordyceps</taxon>
    </lineage>
</organism>
<feature type="domain" description="NADH:flavin oxidoreductase/NADH oxidase N-terminal" evidence="5">
    <location>
        <begin position="13"/>
        <end position="367"/>
    </location>
</feature>
<dbReference type="VEuPathDB" id="FungiDB:CCM_05885"/>
<evidence type="ECO:0000259" key="5">
    <source>
        <dbReference type="Pfam" id="PF00724"/>
    </source>
</evidence>
<dbReference type="Proteomes" id="UP000323067">
    <property type="component" value="Chromosome iv"/>
</dbReference>
<dbReference type="GO" id="GO:0016491">
    <property type="term" value="F:oxidoreductase activity"/>
    <property type="evidence" value="ECO:0007669"/>
    <property type="project" value="UniProtKB-KW"/>
</dbReference>
<comment type="similarity">
    <text evidence="1">Belongs to the NADH:flavin oxidoreductase/NADH oxidase family.</text>
</comment>
<dbReference type="GO" id="GO:0010181">
    <property type="term" value="F:FMN binding"/>
    <property type="evidence" value="ECO:0007669"/>
    <property type="project" value="InterPro"/>
</dbReference>
<evidence type="ECO:0000256" key="3">
    <source>
        <dbReference type="ARBA" id="ARBA00022643"/>
    </source>
</evidence>
<dbReference type="VEuPathDB" id="FungiDB:A9K55_003253"/>
<keyword evidence="3" id="KW-0288">FMN</keyword>
<dbReference type="Pfam" id="PF00724">
    <property type="entry name" value="Oxidored_FMN"/>
    <property type="match status" value="1"/>
</dbReference>
<dbReference type="SUPFAM" id="SSF51395">
    <property type="entry name" value="FMN-linked oxidoreductases"/>
    <property type="match status" value="1"/>
</dbReference>
<dbReference type="EMBL" id="CP023322">
    <property type="protein sequence ID" value="ATY59161.1"/>
    <property type="molecule type" value="Genomic_DNA"/>
</dbReference>
<gene>
    <name evidence="6" type="ORF">A9K55_003253</name>
</gene>
<evidence type="ECO:0000256" key="1">
    <source>
        <dbReference type="ARBA" id="ARBA00005979"/>
    </source>
</evidence>
<keyword evidence="2" id="KW-0285">Flavoprotein</keyword>
<evidence type="ECO:0000313" key="7">
    <source>
        <dbReference type="Proteomes" id="UP000323067"/>
    </source>
</evidence>
<dbReference type="InterPro" id="IPR051799">
    <property type="entry name" value="NADH_flavin_oxidoreductase"/>
</dbReference>
<dbReference type="AlphaFoldDB" id="A0A2H4S7S1"/>
<dbReference type="PANTHER" id="PTHR43656">
    <property type="entry name" value="BINDING OXIDOREDUCTASE, PUTATIVE (AFU_ORTHOLOGUE AFUA_2G08260)-RELATED"/>
    <property type="match status" value="1"/>
</dbReference>